<dbReference type="OrthoDB" id="213028at2"/>
<dbReference type="SUPFAM" id="SSF46785">
    <property type="entry name" value="Winged helix' DNA-binding domain"/>
    <property type="match status" value="1"/>
</dbReference>
<dbReference type="Gene3D" id="1.10.10.10">
    <property type="entry name" value="Winged helix-like DNA-binding domain superfamily/Winged helix DNA-binding domain"/>
    <property type="match status" value="1"/>
</dbReference>
<dbReference type="PROSITE" id="PS51197">
    <property type="entry name" value="HTH_RRF2_2"/>
    <property type="match status" value="1"/>
</dbReference>
<dbReference type="Pfam" id="PF02082">
    <property type="entry name" value="Rrf2"/>
    <property type="match status" value="1"/>
</dbReference>
<protein>
    <submittedName>
        <fullName evidence="1">Rrf2 family transcriptional regulator</fullName>
    </submittedName>
</protein>
<keyword evidence="2" id="KW-1185">Reference proteome</keyword>
<dbReference type="AlphaFoldDB" id="A0A329MJZ3"/>
<proteinExistence type="predicted"/>
<dbReference type="InterPro" id="IPR000944">
    <property type="entry name" value="Tscrpt_reg_Rrf2"/>
</dbReference>
<evidence type="ECO:0000313" key="2">
    <source>
        <dbReference type="Proteomes" id="UP000250369"/>
    </source>
</evidence>
<gene>
    <name evidence="1" type="ORF">DQG23_23220</name>
</gene>
<dbReference type="RefSeq" id="WP_113033261.1">
    <property type="nucleotide sequence ID" value="NZ_QMFB01000014.1"/>
</dbReference>
<dbReference type="InterPro" id="IPR036390">
    <property type="entry name" value="WH_DNA-bd_sf"/>
</dbReference>
<organism evidence="1 2">
    <name type="scientific">Paenibacillus contaminans</name>
    <dbReference type="NCBI Taxonomy" id="450362"/>
    <lineage>
        <taxon>Bacteria</taxon>
        <taxon>Bacillati</taxon>
        <taxon>Bacillota</taxon>
        <taxon>Bacilli</taxon>
        <taxon>Bacillales</taxon>
        <taxon>Paenibacillaceae</taxon>
        <taxon>Paenibacillus</taxon>
    </lineage>
</organism>
<dbReference type="PANTHER" id="PTHR33221">
    <property type="entry name" value="WINGED HELIX-TURN-HELIX TRANSCRIPTIONAL REGULATOR, RRF2 FAMILY"/>
    <property type="match status" value="1"/>
</dbReference>
<dbReference type="InterPro" id="IPR036388">
    <property type="entry name" value="WH-like_DNA-bd_sf"/>
</dbReference>
<sequence>MMNSRLAVAIHILTLIASNPRDVATSEWIAGSVNTNPVVIRRITGLLKQAGLLRTQVGVPGAELVKTPSEISLLEVYKAVQPKDELFTIHESPNPACPVGRNIQSALDTVFDDARRAMEEQLEGQTVQDIMSRLFS</sequence>
<dbReference type="Proteomes" id="UP000250369">
    <property type="component" value="Unassembled WGS sequence"/>
</dbReference>
<evidence type="ECO:0000313" key="1">
    <source>
        <dbReference type="EMBL" id="RAV19053.1"/>
    </source>
</evidence>
<dbReference type="EMBL" id="QMFB01000014">
    <property type="protein sequence ID" value="RAV19053.1"/>
    <property type="molecule type" value="Genomic_DNA"/>
</dbReference>
<accession>A0A329MJZ3</accession>
<dbReference type="GO" id="GO:0005829">
    <property type="term" value="C:cytosol"/>
    <property type="evidence" value="ECO:0007669"/>
    <property type="project" value="TreeGrafter"/>
</dbReference>
<dbReference type="GO" id="GO:0003700">
    <property type="term" value="F:DNA-binding transcription factor activity"/>
    <property type="evidence" value="ECO:0007669"/>
    <property type="project" value="TreeGrafter"/>
</dbReference>
<reference evidence="1 2" key="1">
    <citation type="journal article" date="2009" name="Int. J. Syst. Evol. Microbiol.">
        <title>Paenibacillus contaminans sp. nov., isolated from a contaminated laboratory plate.</title>
        <authorList>
            <person name="Chou J.H."/>
            <person name="Lee J.H."/>
            <person name="Lin M.C."/>
            <person name="Chang P.S."/>
            <person name="Arun A.B."/>
            <person name="Young C.C."/>
            <person name="Chen W.M."/>
        </authorList>
    </citation>
    <scope>NUCLEOTIDE SEQUENCE [LARGE SCALE GENOMIC DNA]</scope>
    <source>
        <strain evidence="1 2">CKOBP-6</strain>
    </source>
</reference>
<name>A0A329MJZ3_9BACL</name>
<dbReference type="FunFam" id="1.10.10.10:FF:000138">
    <property type="entry name" value="Rrf2 family transcriptional regulator"/>
    <property type="match status" value="1"/>
</dbReference>
<comment type="caution">
    <text evidence="1">The sequence shown here is derived from an EMBL/GenBank/DDBJ whole genome shotgun (WGS) entry which is preliminary data.</text>
</comment>
<dbReference type="PANTHER" id="PTHR33221:SF15">
    <property type="entry name" value="HTH-TYPE TRANSCRIPTIONAL REGULATOR YWGB-RELATED"/>
    <property type="match status" value="1"/>
</dbReference>